<comment type="pathway">
    <text evidence="1">Lipid metabolism; butanoate metabolism.</text>
</comment>
<organism evidence="9 10">
    <name type="scientific">Microlunatus kandeliicorticis</name>
    <dbReference type="NCBI Taxonomy" id="1759536"/>
    <lineage>
        <taxon>Bacteria</taxon>
        <taxon>Bacillati</taxon>
        <taxon>Actinomycetota</taxon>
        <taxon>Actinomycetes</taxon>
        <taxon>Propionibacteriales</taxon>
        <taxon>Propionibacteriaceae</taxon>
        <taxon>Microlunatus</taxon>
    </lineage>
</organism>
<evidence type="ECO:0000256" key="3">
    <source>
        <dbReference type="ARBA" id="ARBA00023002"/>
    </source>
</evidence>
<evidence type="ECO:0000259" key="8">
    <source>
        <dbReference type="Pfam" id="PF02737"/>
    </source>
</evidence>
<proteinExistence type="inferred from homology"/>
<feature type="domain" description="3-hydroxyacyl-CoA dehydrogenase C-terminal" evidence="7">
    <location>
        <begin position="209"/>
        <end position="305"/>
    </location>
</feature>
<dbReference type="Pfam" id="PF00725">
    <property type="entry name" value="3HCDH"/>
    <property type="match status" value="1"/>
</dbReference>
<dbReference type="SUPFAM" id="SSF48179">
    <property type="entry name" value="6-phosphogluconate dehydrogenase C-terminal domain-like"/>
    <property type="match status" value="1"/>
</dbReference>
<name>A0A7W3P7E0_9ACTN</name>
<sequence length="351" mass="36554">MTTPAADEAATAPTHVPSGSPGDGAGRQIAVVGAGYMGGGIAQVLGLAGADVKLADVSAAAAHASYDRLLTEAGQFAADGLFPADAVERLTARLQASDSIEEAVAGAEFVMEAVPEQVEIKHPILTRISRANTDAVIASNTSTLSIALLAEAVEGAQRFLGVHFSNPAPFIPGVEIIPHERTSQAATDLAVAIVAEAGKRGAVIKDVTGFVLNRLQYALFTEASRLVEEGVTSAEEVDAIVRTTFGFRLPFFGPFVIADMAGLDVYAACYRSLQQTYPERFATPRALAELVEGGHLGTKTGGGFLPLTAEQVPELISYRNRAYVRLQELLDELGPAPTQPVPAESDGDAAG</sequence>
<dbReference type="InterPro" id="IPR036291">
    <property type="entry name" value="NAD(P)-bd_dom_sf"/>
</dbReference>
<feature type="binding site" evidence="5">
    <location>
        <position position="166"/>
    </location>
    <ligand>
        <name>NAD(+)</name>
        <dbReference type="ChEBI" id="CHEBI:57540"/>
    </ligand>
</feature>
<dbReference type="GO" id="GO:0070403">
    <property type="term" value="F:NAD+ binding"/>
    <property type="evidence" value="ECO:0007669"/>
    <property type="project" value="InterPro"/>
</dbReference>
<evidence type="ECO:0000256" key="1">
    <source>
        <dbReference type="ARBA" id="ARBA00005086"/>
    </source>
</evidence>
<keyword evidence="3 9" id="KW-0560">Oxidoreductase</keyword>
<dbReference type="InterPro" id="IPR006180">
    <property type="entry name" value="3-OHacyl-CoA_DH_CS"/>
</dbReference>
<dbReference type="InterPro" id="IPR022694">
    <property type="entry name" value="3-OHacyl-CoA_DH"/>
</dbReference>
<dbReference type="InterPro" id="IPR006108">
    <property type="entry name" value="3HC_DH_C"/>
</dbReference>
<feature type="binding site" evidence="5">
    <location>
        <position position="121"/>
    </location>
    <ligand>
        <name>NAD(+)</name>
        <dbReference type="ChEBI" id="CHEBI:57540"/>
    </ligand>
</feature>
<accession>A0A7W3P7E0</accession>
<keyword evidence="5" id="KW-0520">NAD</keyword>
<dbReference type="GO" id="GO:0008691">
    <property type="term" value="F:3-hydroxybutyryl-CoA dehydrogenase activity"/>
    <property type="evidence" value="ECO:0007669"/>
    <property type="project" value="UniProtKB-EC"/>
</dbReference>
<evidence type="ECO:0000313" key="9">
    <source>
        <dbReference type="EMBL" id="MBA8796036.1"/>
    </source>
</evidence>
<dbReference type="InterPro" id="IPR006176">
    <property type="entry name" value="3-OHacyl-CoA_DH_NAD-bd"/>
</dbReference>
<dbReference type="PANTHER" id="PTHR48075:SF5">
    <property type="entry name" value="3-HYDROXYBUTYRYL-COA DEHYDROGENASE"/>
    <property type="match status" value="1"/>
</dbReference>
<feature type="site" description="Important for catalytic activity" evidence="4">
    <location>
        <position position="163"/>
    </location>
</feature>
<evidence type="ECO:0000256" key="6">
    <source>
        <dbReference type="SAM" id="MobiDB-lite"/>
    </source>
</evidence>
<dbReference type="Gene3D" id="1.10.1040.10">
    <property type="entry name" value="N-(1-d-carboxylethyl)-l-norvaline Dehydrogenase, domain 2"/>
    <property type="match status" value="1"/>
</dbReference>
<dbReference type="RefSeq" id="WP_328823917.1">
    <property type="nucleotide sequence ID" value="NZ_JACGWT010000006.1"/>
</dbReference>
<dbReference type="PROSITE" id="PS00067">
    <property type="entry name" value="3HCDH"/>
    <property type="match status" value="1"/>
</dbReference>
<gene>
    <name evidence="9" type="ORF">FHX74_003677</name>
</gene>
<dbReference type="EMBL" id="JACGWT010000006">
    <property type="protein sequence ID" value="MBA8796036.1"/>
    <property type="molecule type" value="Genomic_DNA"/>
</dbReference>
<feature type="binding site" evidence="5">
    <location>
        <position position="299"/>
    </location>
    <ligand>
        <name>NAD(+)</name>
        <dbReference type="ChEBI" id="CHEBI:57540"/>
    </ligand>
</feature>
<reference evidence="9 10" key="1">
    <citation type="submission" date="2020-07" db="EMBL/GenBank/DDBJ databases">
        <title>Sequencing the genomes of 1000 actinobacteria strains.</title>
        <authorList>
            <person name="Klenk H.-P."/>
        </authorList>
    </citation>
    <scope>NUCLEOTIDE SEQUENCE [LARGE SCALE GENOMIC DNA]</scope>
    <source>
        <strain evidence="9 10">DSM 100723</strain>
    </source>
</reference>
<comment type="caution">
    <text evidence="9">The sequence shown here is derived from an EMBL/GenBank/DDBJ whole genome shotgun (WGS) entry which is preliminary data.</text>
</comment>
<feature type="region of interest" description="Disordered" evidence="6">
    <location>
        <begin position="1"/>
        <end position="24"/>
    </location>
</feature>
<comment type="similarity">
    <text evidence="2">Belongs to the 3-hydroxyacyl-CoA dehydrogenase family.</text>
</comment>
<dbReference type="Gene3D" id="3.40.50.720">
    <property type="entry name" value="NAD(P)-binding Rossmann-like Domain"/>
    <property type="match status" value="1"/>
</dbReference>
<dbReference type="PANTHER" id="PTHR48075">
    <property type="entry name" value="3-HYDROXYACYL-COA DEHYDROGENASE FAMILY PROTEIN"/>
    <property type="match status" value="1"/>
</dbReference>
<evidence type="ECO:0000313" key="10">
    <source>
        <dbReference type="Proteomes" id="UP000523079"/>
    </source>
</evidence>
<evidence type="ECO:0000256" key="4">
    <source>
        <dbReference type="PIRSR" id="PIRSR000105-1"/>
    </source>
</evidence>
<protein>
    <submittedName>
        <fullName evidence="9">3-hydroxybutyryl-CoA dehydrogenase</fullName>
        <ecNumber evidence="9">1.1.1.157</ecNumber>
    </submittedName>
</protein>
<dbReference type="AlphaFoldDB" id="A0A7W3P7E0"/>
<feature type="binding site" evidence="5">
    <location>
        <position position="116"/>
    </location>
    <ligand>
        <name>NAD(+)</name>
        <dbReference type="ChEBI" id="CHEBI:57540"/>
    </ligand>
</feature>
<feature type="binding site" evidence="5">
    <location>
        <begin position="33"/>
        <end position="38"/>
    </location>
    <ligand>
        <name>NAD(+)</name>
        <dbReference type="ChEBI" id="CHEBI:57540"/>
    </ligand>
</feature>
<dbReference type="SUPFAM" id="SSF51735">
    <property type="entry name" value="NAD(P)-binding Rossmann-fold domains"/>
    <property type="match status" value="1"/>
</dbReference>
<dbReference type="InterPro" id="IPR013328">
    <property type="entry name" value="6PGD_dom2"/>
</dbReference>
<keyword evidence="10" id="KW-1185">Reference proteome</keyword>
<dbReference type="InterPro" id="IPR008927">
    <property type="entry name" value="6-PGluconate_DH-like_C_sf"/>
</dbReference>
<dbReference type="PIRSF" id="PIRSF000105">
    <property type="entry name" value="HCDH"/>
    <property type="match status" value="1"/>
</dbReference>
<feature type="binding site" evidence="5">
    <location>
        <position position="142"/>
    </location>
    <ligand>
        <name>NAD(+)</name>
        <dbReference type="ChEBI" id="CHEBI:57540"/>
    </ligand>
</feature>
<dbReference type="EC" id="1.1.1.157" evidence="9"/>
<feature type="binding site" evidence="5">
    <location>
        <position position="56"/>
    </location>
    <ligand>
        <name>NAD(+)</name>
        <dbReference type="ChEBI" id="CHEBI:57540"/>
    </ligand>
</feature>
<evidence type="ECO:0000259" key="7">
    <source>
        <dbReference type="Pfam" id="PF00725"/>
    </source>
</evidence>
<evidence type="ECO:0000256" key="2">
    <source>
        <dbReference type="ARBA" id="ARBA00009463"/>
    </source>
</evidence>
<dbReference type="Pfam" id="PF02737">
    <property type="entry name" value="3HCDH_N"/>
    <property type="match status" value="1"/>
</dbReference>
<feature type="domain" description="3-hydroxyacyl-CoA dehydrogenase NAD binding" evidence="8">
    <location>
        <begin position="28"/>
        <end position="206"/>
    </location>
</feature>
<feature type="compositionally biased region" description="Low complexity" evidence="6">
    <location>
        <begin position="1"/>
        <end position="14"/>
    </location>
</feature>
<dbReference type="GO" id="GO:0006635">
    <property type="term" value="P:fatty acid beta-oxidation"/>
    <property type="evidence" value="ECO:0007669"/>
    <property type="project" value="TreeGrafter"/>
</dbReference>
<dbReference type="Proteomes" id="UP000523079">
    <property type="component" value="Unassembled WGS sequence"/>
</dbReference>
<evidence type="ECO:0000256" key="5">
    <source>
        <dbReference type="PIRSR" id="PIRSR000105-2"/>
    </source>
</evidence>